<dbReference type="STRING" id="229920.ADM99_03765"/>
<protein>
    <submittedName>
        <fullName evidence="3">Transcriptional regulator</fullName>
    </submittedName>
</protein>
<dbReference type="PANTHER" id="PTHR30204">
    <property type="entry name" value="REDOX-CYCLING DRUG-SENSING TRANSCRIPTIONAL ACTIVATOR SOXR"/>
    <property type="match status" value="1"/>
</dbReference>
<name>A0A0P6WX94_9CHLR</name>
<evidence type="ECO:0000256" key="1">
    <source>
        <dbReference type="ARBA" id="ARBA00023125"/>
    </source>
</evidence>
<dbReference type="EMBL" id="LGCK01000006">
    <property type="protein sequence ID" value="KPL73340.1"/>
    <property type="molecule type" value="Genomic_DNA"/>
</dbReference>
<dbReference type="InterPro" id="IPR009061">
    <property type="entry name" value="DNA-bd_dom_put_sf"/>
</dbReference>
<dbReference type="InterPro" id="IPR000551">
    <property type="entry name" value="MerR-type_HTH_dom"/>
</dbReference>
<evidence type="ECO:0000313" key="4">
    <source>
        <dbReference type="Proteomes" id="UP000050430"/>
    </source>
</evidence>
<dbReference type="Pfam" id="PF13411">
    <property type="entry name" value="MerR_1"/>
    <property type="match status" value="1"/>
</dbReference>
<dbReference type="GO" id="GO:0003677">
    <property type="term" value="F:DNA binding"/>
    <property type="evidence" value="ECO:0007669"/>
    <property type="project" value="UniProtKB-KW"/>
</dbReference>
<dbReference type="SUPFAM" id="SSF46955">
    <property type="entry name" value="Putative DNA-binding domain"/>
    <property type="match status" value="1"/>
</dbReference>
<dbReference type="CDD" id="cd01109">
    <property type="entry name" value="HTH_YyaN"/>
    <property type="match status" value="1"/>
</dbReference>
<dbReference type="RefSeq" id="WP_062421757.1">
    <property type="nucleotide sequence ID" value="NZ_BBYA01000009.1"/>
</dbReference>
<dbReference type="PATRIC" id="fig|229920.5.peg.2388"/>
<dbReference type="OrthoDB" id="9811174at2"/>
<dbReference type="Proteomes" id="UP000050430">
    <property type="component" value="Unassembled WGS sequence"/>
</dbReference>
<organism evidence="3 4">
    <name type="scientific">Leptolinea tardivitalis</name>
    <dbReference type="NCBI Taxonomy" id="229920"/>
    <lineage>
        <taxon>Bacteria</taxon>
        <taxon>Bacillati</taxon>
        <taxon>Chloroflexota</taxon>
        <taxon>Anaerolineae</taxon>
        <taxon>Anaerolineales</taxon>
        <taxon>Anaerolineaceae</taxon>
        <taxon>Leptolinea</taxon>
    </lineage>
</organism>
<gene>
    <name evidence="3" type="ORF">ADM99_03765</name>
</gene>
<keyword evidence="4" id="KW-1185">Reference proteome</keyword>
<accession>A0A0P6WX94</accession>
<dbReference type="PANTHER" id="PTHR30204:SF98">
    <property type="entry name" value="HTH-TYPE TRANSCRIPTIONAL REGULATOR ADHR"/>
    <property type="match status" value="1"/>
</dbReference>
<dbReference type="InterPro" id="IPR047057">
    <property type="entry name" value="MerR_fam"/>
</dbReference>
<sequence length="134" mass="15712">MKIAEVSEKYGLSPDTLRYYERIGLISTVNRKENGIRDYDEADLQRIEFIKCMRRAGLPIDVLIDYIGLVEQGDSTIEERKAILQEQRRLLVTRMEEMQQTLNVLDYKINLYDEAVLKKEKAMNRKIVKEAIAE</sequence>
<dbReference type="SMART" id="SM00422">
    <property type="entry name" value="HTH_MERR"/>
    <property type="match status" value="1"/>
</dbReference>
<evidence type="ECO:0000313" key="3">
    <source>
        <dbReference type="EMBL" id="KPL73340.1"/>
    </source>
</evidence>
<reference evidence="3 4" key="1">
    <citation type="submission" date="2015-07" db="EMBL/GenBank/DDBJ databases">
        <title>Genome sequence of Leptolinea tardivitalis DSM 16556.</title>
        <authorList>
            <person name="Hemp J."/>
            <person name="Ward L.M."/>
            <person name="Pace L.A."/>
            <person name="Fischer W.W."/>
        </authorList>
    </citation>
    <scope>NUCLEOTIDE SEQUENCE [LARGE SCALE GENOMIC DNA]</scope>
    <source>
        <strain evidence="3 4">YMTK-2</strain>
    </source>
</reference>
<dbReference type="PROSITE" id="PS50937">
    <property type="entry name" value="HTH_MERR_2"/>
    <property type="match status" value="1"/>
</dbReference>
<dbReference type="AlphaFoldDB" id="A0A0P6WX94"/>
<evidence type="ECO:0000259" key="2">
    <source>
        <dbReference type="PROSITE" id="PS50937"/>
    </source>
</evidence>
<comment type="caution">
    <text evidence="3">The sequence shown here is derived from an EMBL/GenBank/DDBJ whole genome shotgun (WGS) entry which is preliminary data.</text>
</comment>
<dbReference type="GO" id="GO:0003700">
    <property type="term" value="F:DNA-binding transcription factor activity"/>
    <property type="evidence" value="ECO:0007669"/>
    <property type="project" value="InterPro"/>
</dbReference>
<dbReference type="Gene3D" id="1.10.1660.10">
    <property type="match status" value="1"/>
</dbReference>
<proteinExistence type="predicted"/>
<keyword evidence="1" id="KW-0238">DNA-binding</keyword>
<feature type="domain" description="HTH merR-type" evidence="2">
    <location>
        <begin position="1"/>
        <end position="69"/>
    </location>
</feature>
<dbReference type="PRINTS" id="PR00040">
    <property type="entry name" value="HTHMERR"/>
</dbReference>